<dbReference type="InterPro" id="IPR027417">
    <property type="entry name" value="P-loop_NTPase"/>
</dbReference>
<dbReference type="FunFam" id="1.20.272.10:FF:000002">
    <property type="entry name" value="Replication factor C subunit 3"/>
    <property type="match status" value="1"/>
</dbReference>
<dbReference type="KEGG" id="foc:113210716"/>
<dbReference type="Gene3D" id="1.20.272.10">
    <property type="match status" value="1"/>
</dbReference>
<evidence type="ECO:0000256" key="8">
    <source>
        <dbReference type="ARBA" id="ARBA00076818"/>
    </source>
</evidence>
<dbReference type="GO" id="GO:0006271">
    <property type="term" value="P:DNA strand elongation involved in DNA replication"/>
    <property type="evidence" value="ECO:0007669"/>
    <property type="project" value="UniProtKB-ARBA"/>
</dbReference>
<dbReference type="PANTHER" id="PTHR11669">
    <property type="entry name" value="REPLICATION FACTOR C / DNA POLYMERASE III GAMMA-TAU SUBUNIT"/>
    <property type="match status" value="1"/>
</dbReference>
<dbReference type="Pfam" id="PF22534">
    <property type="entry name" value="RFC_C"/>
    <property type="match status" value="1"/>
</dbReference>
<dbReference type="OrthoDB" id="761538at2759"/>
<evidence type="ECO:0000313" key="13">
    <source>
        <dbReference type="RefSeq" id="XP_026284612.1"/>
    </source>
</evidence>
<dbReference type="AlphaFoldDB" id="A0A6J1SUR1"/>
<keyword evidence="3" id="KW-0235">DNA replication</keyword>
<dbReference type="GeneID" id="113210716"/>
<dbReference type="InterPro" id="IPR008921">
    <property type="entry name" value="DNA_pol3_clamp-load_cplx_C"/>
</dbReference>
<dbReference type="FunFam" id="3.40.50.300:FF:000136">
    <property type="entry name" value="Replication factor C subunit 5"/>
    <property type="match status" value="1"/>
</dbReference>
<keyword evidence="4" id="KW-0539">Nucleus</keyword>
<keyword evidence="12" id="KW-1185">Reference proteome</keyword>
<comment type="similarity">
    <text evidence="2">Belongs to the activator 1 small subunits family.</text>
</comment>
<evidence type="ECO:0000256" key="2">
    <source>
        <dbReference type="ARBA" id="ARBA00005378"/>
    </source>
</evidence>
<evidence type="ECO:0000256" key="4">
    <source>
        <dbReference type="ARBA" id="ARBA00023242"/>
    </source>
</evidence>
<proteinExistence type="inferred from homology"/>
<dbReference type="GO" id="GO:0003677">
    <property type="term" value="F:DNA binding"/>
    <property type="evidence" value="ECO:0007669"/>
    <property type="project" value="InterPro"/>
</dbReference>
<dbReference type="CTD" id="34550"/>
<dbReference type="Pfam" id="PF21960">
    <property type="entry name" value="RCF1-5-like_lid"/>
    <property type="match status" value="1"/>
</dbReference>
<evidence type="ECO:0000256" key="5">
    <source>
        <dbReference type="ARBA" id="ARBA00058626"/>
    </source>
</evidence>
<comment type="subcellular location">
    <subcellularLocation>
        <location evidence="1">Nucleus</location>
    </subcellularLocation>
</comment>
<dbReference type="Pfam" id="PF13177">
    <property type="entry name" value="DNA_pol3_delta2"/>
    <property type="match status" value="1"/>
</dbReference>
<sequence length="355" mass="40338">MSLWVDKYRPKSLSLLDYHKDQANQLKNLVKQGDFPHLLVYGPSGAGKKTRVTCLLRELYGPGVEKLRMESVPITTPSGKKLDIKTISSNYHIEVNPSDAGIYDRCVVMELVKNSAQTHQLDPTGQRDFKVVVLTEVDSLSVDAQHALRRTMEKYVSTCRLILISNSTSRVIPAIRSRCLGVRVAAPTQDQIISILQMACKKEGLSLPLDLAKKIVDKSERNLRLALLMCESCKVQETPLKEKQEPILPQWQVFLKDTARSIMHEQSPKQLMEVRGRLYELLSHNIPIQIIFKGLLKELVSNCDMKLKAVVVEEAAFFEHRVHQGSKGIFHLEAFVAKFMCIYKKFMEDSVIDMF</sequence>
<dbReference type="FunFam" id="1.10.8.60:FF:000030">
    <property type="entry name" value="replication factor C subunit 3"/>
    <property type="match status" value="1"/>
</dbReference>
<dbReference type="SUPFAM" id="SSF48019">
    <property type="entry name" value="post-AAA+ oligomerization domain-like"/>
    <property type="match status" value="1"/>
</dbReference>
<dbReference type="CDD" id="cd00009">
    <property type="entry name" value="AAA"/>
    <property type="match status" value="1"/>
</dbReference>
<evidence type="ECO:0000256" key="6">
    <source>
        <dbReference type="ARBA" id="ARBA00062267"/>
    </source>
</evidence>
<evidence type="ECO:0000256" key="10">
    <source>
        <dbReference type="ARBA" id="ARBA00080379"/>
    </source>
</evidence>
<dbReference type="Gene3D" id="3.40.50.300">
    <property type="entry name" value="P-loop containing nucleotide triphosphate hydrolases"/>
    <property type="match status" value="1"/>
</dbReference>
<organism evidence="12 13">
    <name type="scientific">Frankliniella occidentalis</name>
    <name type="common">Western flower thrips</name>
    <name type="synonym">Euthrips occidentalis</name>
    <dbReference type="NCBI Taxonomy" id="133901"/>
    <lineage>
        <taxon>Eukaryota</taxon>
        <taxon>Metazoa</taxon>
        <taxon>Ecdysozoa</taxon>
        <taxon>Arthropoda</taxon>
        <taxon>Hexapoda</taxon>
        <taxon>Insecta</taxon>
        <taxon>Pterygota</taxon>
        <taxon>Neoptera</taxon>
        <taxon>Paraneoptera</taxon>
        <taxon>Thysanoptera</taxon>
        <taxon>Terebrantia</taxon>
        <taxon>Thripoidea</taxon>
        <taxon>Thripidae</taxon>
        <taxon>Frankliniella</taxon>
    </lineage>
</organism>
<dbReference type="SMART" id="SM00382">
    <property type="entry name" value="AAA"/>
    <property type="match status" value="1"/>
</dbReference>
<dbReference type="GO" id="GO:0003689">
    <property type="term" value="F:DNA clamp loader activity"/>
    <property type="evidence" value="ECO:0007669"/>
    <property type="project" value="TreeGrafter"/>
</dbReference>
<gene>
    <name evidence="13" type="primary">LOC113210716</name>
</gene>
<comment type="function">
    <text evidence="5">Subunit of the replication factor C (RFC) complex which acts during elongation of primed DNA templates by DNA polymerases delta and epsilon, and is necessary for ATP-dependent loading of proliferating cell nuclear antigen (PCNA) onto primed DNA.</text>
</comment>
<dbReference type="GO" id="GO:0005663">
    <property type="term" value="C:DNA replication factor C complex"/>
    <property type="evidence" value="ECO:0007669"/>
    <property type="project" value="TreeGrafter"/>
</dbReference>
<reference evidence="13" key="1">
    <citation type="submission" date="2025-08" db="UniProtKB">
        <authorList>
            <consortium name="RefSeq"/>
        </authorList>
    </citation>
    <scope>IDENTIFICATION</scope>
    <source>
        <tissue evidence="13">Whole organism</tissue>
    </source>
</reference>
<dbReference type="Proteomes" id="UP000504606">
    <property type="component" value="Unplaced"/>
</dbReference>
<protein>
    <recommendedName>
        <fullName evidence="7">Replication factor C subunit 3</fullName>
    </recommendedName>
    <alternativeName>
        <fullName evidence="9">Activator 1 38 kDa subunit</fullName>
    </alternativeName>
    <alternativeName>
        <fullName evidence="10">Activator 1 subunit 3</fullName>
    </alternativeName>
    <alternativeName>
        <fullName evidence="8">Replication factor C 38 kDa subunit</fullName>
    </alternativeName>
</protein>
<evidence type="ECO:0000313" key="12">
    <source>
        <dbReference type="Proteomes" id="UP000504606"/>
    </source>
</evidence>
<dbReference type="Gene3D" id="1.10.8.60">
    <property type="match status" value="1"/>
</dbReference>
<accession>A0A6J1SUR1</accession>
<name>A0A6J1SUR1_FRAOC</name>
<dbReference type="SUPFAM" id="SSF52540">
    <property type="entry name" value="P-loop containing nucleoside triphosphate hydrolases"/>
    <property type="match status" value="1"/>
</dbReference>
<dbReference type="GO" id="GO:0005634">
    <property type="term" value="C:nucleus"/>
    <property type="evidence" value="ECO:0007669"/>
    <property type="project" value="UniProtKB-SubCell"/>
</dbReference>
<feature type="domain" description="AAA+ ATPase" evidence="11">
    <location>
        <begin position="34"/>
        <end position="190"/>
    </location>
</feature>
<dbReference type="PANTHER" id="PTHR11669:SF1">
    <property type="entry name" value="REPLICATION FACTOR C SUBUNIT 3"/>
    <property type="match status" value="1"/>
</dbReference>
<dbReference type="InterPro" id="IPR003593">
    <property type="entry name" value="AAA+_ATPase"/>
</dbReference>
<evidence type="ECO:0000256" key="3">
    <source>
        <dbReference type="ARBA" id="ARBA00022705"/>
    </source>
</evidence>
<evidence type="ECO:0000259" key="11">
    <source>
        <dbReference type="SMART" id="SM00382"/>
    </source>
</evidence>
<evidence type="ECO:0000256" key="7">
    <source>
        <dbReference type="ARBA" id="ARBA00070184"/>
    </source>
</evidence>
<comment type="subunit">
    <text evidence="6">Subunit of the RFC complex, an heteropentameric complex consisting of a large subunit RFC1 and four small subunits RFC2, RFC3, RFC4 and RFC5; the RFC complex interacts with PCNA. Forms an heterotetrameric complex with RFC2, RFC4 and RFC5; this complex has ATPase activity but is not stimulated by PCNA. The heterotetramer of subunits RFC2, RFC3, RFC4 and RFC5 interacts with RAD17. Interacts with CNTD1; this interaction facilitates crossover formation.</text>
</comment>
<evidence type="ECO:0000256" key="1">
    <source>
        <dbReference type="ARBA" id="ARBA00004123"/>
    </source>
</evidence>
<evidence type="ECO:0000256" key="9">
    <source>
        <dbReference type="ARBA" id="ARBA00079394"/>
    </source>
</evidence>
<dbReference type="GO" id="GO:0006281">
    <property type="term" value="P:DNA repair"/>
    <property type="evidence" value="ECO:0007669"/>
    <property type="project" value="UniProtKB-ARBA"/>
</dbReference>
<dbReference type="RefSeq" id="XP_026284612.1">
    <property type="nucleotide sequence ID" value="XM_026428827.2"/>
</dbReference>
<dbReference type="InterPro" id="IPR050238">
    <property type="entry name" value="DNA_Rep/Repair_Clamp_Loader"/>
</dbReference>